<evidence type="ECO:0000256" key="1">
    <source>
        <dbReference type="SAM" id="Phobius"/>
    </source>
</evidence>
<evidence type="ECO:0000313" key="2">
    <source>
        <dbReference type="EMBL" id="KRX27092.1"/>
    </source>
</evidence>
<dbReference type="AlphaFoldDB" id="A0A0V0SK00"/>
<organism evidence="2 3">
    <name type="scientific">Trichinella nelsoni</name>
    <dbReference type="NCBI Taxonomy" id="6336"/>
    <lineage>
        <taxon>Eukaryota</taxon>
        <taxon>Metazoa</taxon>
        <taxon>Ecdysozoa</taxon>
        <taxon>Nematoda</taxon>
        <taxon>Enoplea</taxon>
        <taxon>Dorylaimia</taxon>
        <taxon>Trichinellida</taxon>
        <taxon>Trichinellidae</taxon>
        <taxon>Trichinella</taxon>
    </lineage>
</organism>
<dbReference type="Proteomes" id="UP000054630">
    <property type="component" value="Unassembled WGS sequence"/>
</dbReference>
<keyword evidence="1" id="KW-0472">Membrane</keyword>
<comment type="caution">
    <text evidence="2">The sequence shown here is derived from an EMBL/GenBank/DDBJ whole genome shotgun (WGS) entry which is preliminary data.</text>
</comment>
<keyword evidence="1" id="KW-1133">Transmembrane helix</keyword>
<keyword evidence="1" id="KW-0812">Transmembrane</keyword>
<proteinExistence type="predicted"/>
<feature type="transmembrane region" description="Helical" evidence="1">
    <location>
        <begin position="114"/>
        <end position="134"/>
    </location>
</feature>
<evidence type="ECO:0000313" key="3">
    <source>
        <dbReference type="Proteomes" id="UP000054630"/>
    </source>
</evidence>
<name>A0A0V0SK00_9BILA</name>
<dbReference type="EMBL" id="JYDL01000004">
    <property type="protein sequence ID" value="KRX27092.1"/>
    <property type="molecule type" value="Genomic_DNA"/>
</dbReference>
<keyword evidence="3" id="KW-1185">Reference proteome</keyword>
<feature type="transmembrane region" description="Helical" evidence="1">
    <location>
        <begin position="84"/>
        <end position="102"/>
    </location>
</feature>
<accession>A0A0V0SK00</accession>
<sequence>MLVVVNCKPSSRDVFSAFLYTVAITMGVIAHGRIYRFTTTHSGERCCYQCEYNYNLDKHRNVLLLTERHDRFLYNYRWKWADQIVGRMLWSTVLLVLVLVLIDGRCEIRLVGVVGRQVGGGVGQSILLSQLVMVGEGRRHRRRCIVNHRAYGSRVDVATVVGCRRLFD</sequence>
<reference evidence="2 3" key="1">
    <citation type="submission" date="2015-01" db="EMBL/GenBank/DDBJ databases">
        <title>Evolution of Trichinella species and genotypes.</title>
        <authorList>
            <person name="Korhonen P.K."/>
            <person name="Edoardo P."/>
            <person name="Giuseppe L.R."/>
            <person name="Gasser R.B."/>
        </authorList>
    </citation>
    <scope>NUCLEOTIDE SEQUENCE [LARGE SCALE GENOMIC DNA]</scope>
    <source>
        <strain evidence="2">ISS37</strain>
    </source>
</reference>
<feature type="transmembrane region" description="Helical" evidence="1">
    <location>
        <begin position="14"/>
        <end position="35"/>
    </location>
</feature>
<gene>
    <name evidence="2" type="ORF">T07_2197</name>
</gene>
<protein>
    <submittedName>
        <fullName evidence="2">Uncharacterized protein</fullName>
    </submittedName>
</protein>